<dbReference type="SUPFAM" id="SSF52218">
    <property type="entry name" value="Flavoproteins"/>
    <property type="match status" value="1"/>
</dbReference>
<dbReference type="InterPro" id="IPR005025">
    <property type="entry name" value="FMN_Rdtase-like_dom"/>
</dbReference>
<reference evidence="3" key="1">
    <citation type="journal article" date="2014" name="Int. J. Syst. Evol. Microbiol.">
        <title>Complete genome sequence of Corynebacterium casei LMG S-19264T (=DSM 44701T), isolated from a smear-ripened cheese.</title>
        <authorList>
            <consortium name="US DOE Joint Genome Institute (JGI-PGF)"/>
            <person name="Walter F."/>
            <person name="Albersmeier A."/>
            <person name="Kalinowski J."/>
            <person name="Ruckert C."/>
        </authorList>
    </citation>
    <scope>NUCLEOTIDE SEQUENCE</scope>
    <source>
        <strain evidence="3">CGMCC 4.3508</strain>
    </source>
</reference>
<dbReference type="PANTHER" id="PTHR30543:SF21">
    <property type="entry name" value="NAD(P)H-DEPENDENT FMN REDUCTASE LOT6"/>
    <property type="match status" value="1"/>
</dbReference>
<gene>
    <name evidence="3" type="ORF">GCM10011588_04160</name>
</gene>
<dbReference type="InterPro" id="IPR029039">
    <property type="entry name" value="Flavoprotein-like_sf"/>
</dbReference>
<evidence type="ECO:0000256" key="1">
    <source>
        <dbReference type="SAM" id="MobiDB-lite"/>
    </source>
</evidence>
<dbReference type="PANTHER" id="PTHR30543">
    <property type="entry name" value="CHROMATE REDUCTASE"/>
    <property type="match status" value="1"/>
</dbReference>
<evidence type="ECO:0000259" key="2">
    <source>
        <dbReference type="Pfam" id="PF03358"/>
    </source>
</evidence>
<dbReference type="InterPro" id="IPR050712">
    <property type="entry name" value="NAD(P)H-dep_reductase"/>
</dbReference>
<dbReference type="RefSeq" id="WP_058855561.1">
    <property type="nucleotide sequence ID" value="NZ_BMMH01000001.1"/>
</dbReference>
<dbReference type="GO" id="GO:0016491">
    <property type="term" value="F:oxidoreductase activity"/>
    <property type="evidence" value="ECO:0007669"/>
    <property type="project" value="InterPro"/>
</dbReference>
<organism evidence="3 4">
    <name type="scientific">Nocardia jinanensis</name>
    <dbReference type="NCBI Taxonomy" id="382504"/>
    <lineage>
        <taxon>Bacteria</taxon>
        <taxon>Bacillati</taxon>
        <taxon>Actinomycetota</taxon>
        <taxon>Actinomycetes</taxon>
        <taxon>Mycobacteriales</taxon>
        <taxon>Nocardiaceae</taxon>
        <taxon>Nocardia</taxon>
    </lineage>
</organism>
<proteinExistence type="predicted"/>
<dbReference type="GO" id="GO:0005829">
    <property type="term" value="C:cytosol"/>
    <property type="evidence" value="ECO:0007669"/>
    <property type="project" value="TreeGrafter"/>
</dbReference>
<comment type="caution">
    <text evidence="3">The sequence shown here is derived from an EMBL/GenBank/DDBJ whole genome shotgun (WGS) entry which is preliminary data.</text>
</comment>
<dbReference type="AlphaFoldDB" id="A0A917R6K7"/>
<protein>
    <recommendedName>
        <fullName evidence="2">NADPH-dependent FMN reductase-like domain-containing protein</fullName>
    </recommendedName>
</protein>
<evidence type="ECO:0000313" key="3">
    <source>
        <dbReference type="EMBL" id="GGK92827.1"/>
    </source>
</evidence>
<dbReference type="Proteomes" id="UP000638263">
    <property type="component" value="Unassembled WGS sequence"/>
</dbReference>
<name>A0A917R6K7_9NOCA</name>
<accession>A0A917R6K7</accession>
<dbReference type="Gene3D" id="3.40.50.360">
    <property type="match status" value="1"/>
</dbReference>
<feature type="region of interest" description="Disordered" evidence="1">
    <location>
        <begin position="187"/>
        <end position="210"/>
    </location>
</feature>
<sequence length="210" mass="22859">MIRIGIILGSTRPNRNGPQVARWVLDSAAQRADAEFALIDLRDHPLPHLDEPVPPMFGPSVHAHTRAWAERIAPFDGFVVVTPEYNGGAPGVLKNALDHLFAEWTDKAVGFVSYGAGGGARAVMQLRTVCSTLGMADVSYQVAISVLTDFENRTTFTPRDHHATALNTLLDQVVAWSTALAPLRRPAIDTPDIDSEGTERDDSERLSVTH</sequence>
<feature type="domain" description="NADPH-dependent FMN reductase-like" evidence="2">
    <location>
        <begin position="3"/>
        <end position="145"/>
    </location>
</feature>
<dbReference type="GO" id="GO:0010181">
    <property type="term" value="F:FMN binding"/>
    <property type="evidence" value="ECO:0007669"/>
    <property type="project" value="TreeGrafter"/>
</dbReference>
<dbReference type="Pfam" id="PF03358">
    <property type="entry name" value="FMN_red"/>
    <property type="match status" value="1"/>
</dbReference>
<keyword evidence="4" id="KW-1185">Reference proteome</keyword>
<evidence type="ECO:0000313" key="4">
    <source>
        <dbReference type="Proteomes" id="UP000638263"/>
    </source>
</evidence>
<feature type="compositionally biased region" description="Basic and acidic residues" evidence="1">
    <location>
        <begin position="197"/>
        <end position="210"/>
    </location>
</feature>
<reference evidence="3" key="2">
    <citation type="submission" date="2020-09" db="EMBL/GenBank/DDBJ databases">
        <authorList>
            <person name="Sun Q."/>
            <person name="Zhou Y."/>
        </authorList>
    </citation>
    <scope>NUCLEOTIDE SEQUENCE</scope>
    <source>
        <strain evidence="3">CGMCC 4.3508</strain>
    </source>
</reference>
<dbReference type="EMBL" id="BMMH01000001">
    <property type="protein sequence ID" value="GGK92827.1"/>
    <property type="molecule type" value="Genomic_DNA"/>
</dbReference>